<dbReference type="OrthoDB" id="7491256at2759"/>
<dbReference type="Proteomes" id="UP000838756">
    <property type="component" value="Unassembled WGS sequence"/>
</dbReference>
<organism evidence="2 3">
    <name type="scientific">Pararge aegeria aegeria</name>
    <dbReference type="NCBI Taxonomy" id="348720"/>
    <lineage>
        <taxon>Eukaryota</taxon>
        <taxon>Metazoa</taxon>
        <taxon>Ecdysozoa</taxon>
        <taxon>Arthropoda</taxon>
        <taxon>Hexapoda</taxon>
        <taxon>Insecta</taxon>
        <taxon>Pterygota</taxon>
        <taxon>Neoptera</taxon>
        <taxon>Endopterygota</taxon>
        <taxon>Lepidoptera</taxon>
        <taxon>Glossata</taxon>
        <taxon>Ditrysia</taxon>
        <taxon>Papilionoidea</taxon>
        <taxon>Nymphalidae</taxon>
        <taxon>Satyrinae</taxon>
        <taxon>Satyrini</taxon>
        <taxon>Parargina</taxon>
        <taxon>Pararge</taxon>
    </lineage>
</organism>
<gene>
    <name evidence="2" type="primary">jg17324</name>
    <name evidence="2" type="ORF">PAEG_LOCUS27395</name>
</gene>
<proteinExistence type="predicted"/>
<feature type="region of interest" description="Disordered" evidence="1">
    <location>
        <begin position="246"/>
        <end position="291"/>
    </location>
</feature>
<evidence type="ECO:0000256" key="1">
    <source>
        <dbReference type="SAM" id="MobiDB-lite"/>
    </source>
</evidence>
<reference evidence="2" key="1">
    <citation type="submission" date="2022-03" db="EMBL/GenBank/DDBJ databases">
        <authorList>
            <person name="Lindestad O."/>
        </authorList>
    </citation>
    <scope>NUCLEOTIDE SEQUENCE</scope>
</reference>
<accession>A0A8S4SN20</accession>
<feature type="compositionally biased region" description="Polar residues" evidence="1">
    <location>
        <begin position="252"/>
        <end position="291"/>
    </location>
</feature>
<feature type="compositionally biased region" description="Polar residues" evidence="1">
    <location>
        <begin position="78"/>
        <end position="117"/>
    </location>
</feature>
<protein>
    <submittedName>
        <fullName evidence="2">Jg17324 protein</fullName>
    </submittedName>
</protein>
<evidence type="ECO:0000313" key="3">
    <source>
        <dbReference type="Proteomes" id="UP000838756"/>
    </source>
</evidence>
<comment type="caution">
    <text evidence="2">The sequence shown here is derived from an EMBL/GenBank/DDBJ whole genome shotgun (WGS) entry which is preliminary data.</text>
</comment>
<dbReference type="AlphaFoldDB" id="A0A8S4SN20"/>
<sequence length="482" mass="54207">MNVPIEIPLLGPAMEYIVEFGHLKLMKDNCTNDFCPEPSKSVLTTRPIPTLGLFHVNTQDLRNDILSDWYLESDRNSDIPQESNVSNATINTDLQSDGTSKPNENEPSNGLDNTTNMKTFHITDPLKVFKFKNENINNWISLELDNSTKDDESDYVFGNRATVVISKGNRDSLESQQYFNVSKVNTDVTALIHLKSDIHKPVKCHSTPNSLRKREDIKVPVNSYVEYPSEVLQKTTNFESEDLYLESDRNSDIPQESNVSNATINTDLQSDGTSKPNENEPSNGLDNTTNMKTFHITDPLKVFKFKNENINNWISLELDNSTKDDESDYVFGNRATVVISKGNRDSLESQQYFNVSKVNTDVTALIHLKSDIHKPVKCHSTPNSLRKREDIKVPVNSYVEYPSEVLQKTTNFESEDSSTTSSKRKKSQIKHVNIGPSMFPFLYYPCAAACSADLDVLPRFGSPAGENKIILPEFSRGLVGGC</sequence>
<feature type="region of interest" description="Disordered" evidence="1">
    <location>
        <begin position="77"/>
        <end position="117"/>
    </location>
</feature>
<keyword evidence="3" id="KW-1185">Reference proteome</keyword>
<dbReference type="EMBL" id="CAKXAJ010026495">
    <property type="protein sequence ID" value="CAH2269106.1"/>
    <property type="molecule type" value="Genomic_DNA"/>
</dbReference>
<name>A0A8S4SN20_9NEOP</name>
<evidence type="ECO:0000313" key="2">
    <source>
        <dbReference type="EMBL" id="CAH2269106.1"/>
    </source>
</evidence>